<gene>
    <name evidence="5" type="ORF">MAAFP003_3717</name>
</gene>
<proteinExistence type="inferred from homology"/>
<organism evidence="5 6">
    <name type="scientific">Mycobacterium ahvazicum</name>
    <dbReference type="NCBI Taxonomy" id="1964395"/>
    <lineage>
        <taxon>Bacteria</taxon>
        <taxon>Bacillati</taxon>
        <taxon>Actinomycetota</taxon>
        <taxon>Actinomycetes</taxon>
        <taxon>Mycobacteriales</taxon>
        <taxon>Mycobacteriaceae</taxon>
        <taxon>Mycobacterium</taxon>
        <taxon>Mycobacterium simiae complex</taxon>
    </lineage>
</organism>
<dbReference type="InterPro" id="IPR013094">
    <property type="entry name" value="AB_hydrolase_3"/>
</dbReference>
<evidence type="ECO:0000313" key="6">
    <source>
        <dbReference type="Proteomes" id="UP000236318"/>
    </source>
</evidence>
<dbReference type="GO" id="GO:0004806">
    <property type="term" value="F:triacylglycerol lipase activity"/>
    <property type="evidence" value="ECO:0007669"/>
    <property type="project" value="TreeGrafter"/>
</dbReference>
<dbReference type="Proteomes" id="UP000236318">
    <property type="component" value="Unassembled WGS sequence"/>
</dbReference>
<dbReference type="InterPro" id="IPR033140">
    <property type="entry name" value="Lipase_GDXG_put_SER_AS"/>
</dbReference>
<feature type="active site" evidence="3">
    <location>
        <position position="175"/>
    </location>
</feature>
<accession>A0A2K4YE06</accession>
<evidence type="ECO:0000256" key="1">
    <source>
        <dbReference type="ARBA" id="ARBA00010515"/>
    </source>
</evidence>
<dbReference type="InterPro" id="IPR050300">
    <property type="entry name" value="GDXG_lipolytic_enzyme"/>
</dbReference>
<dbReference type="Pfam" id="PF07859">
    <property type="entry name" value="Abhydrolase_3"/>
    <property type="match status" value="1"/>
</dbReference>
<evidence type="ECO:0000256" key="2">
    <source>
        <dbReference type="ARBA" id="ARBA00022801"/>
    </source>
</evidence>
<dbReference type="EMBL" id="FXEG02000003">
    <property type="protein sequence ID" value="SOX55035.1"/>
    <property type="molecule type" value="Genomic_DNA"/>
</dbReference>
<keyword evidence="6" id="KW-1185">Reference proteome</keyword>
<feature type="domain" description="Alpha/beta hydrolase fold-3" evidence="4">
    <location>
        <begin position="101"/>
        <end position="301"/>
    </location>
</feature>
<name>A0A2K4YE06_9MYCO</name>
<dbReference type="Gene3D" id="3.40.50.1820">
    <property type="entry name" value="alpha/beta hydrolase"/>
    <property type="match status" value="1"/>
</dbReference>
<dbReference type="SUPFAM" id="SSF53474">
    <property type="entry name" value="alpha/beta-Hydrolases"/>
    <property type="match status" value="1"/>
</dbReference>
<reference evidence="5" key="1">
    <citation type="submission" date="2018-01" db="EMBL/GenBank/DDBJ databases">
        <authorList>
            <consortium name="Urmite Genomes"/>
        </authorList>
    </citation>
    <scope>NUCLEOTIDE SEQUENCE [LARGE SCALE GENOMIC DNA]</scope>
    <source>
        <strain evidence="5">AFP003</strain>
    </source>
</reference>
<dbReference type="OrthoDB" id="128186at2"/>
<comment type="similarity">
    <text evidence="1">Belongs to the 'GDXG' lipolytic enzyme family.</text>
</comment>
<dbReference type="InterPro" id="IPR029058">
    <property type="entry name" value="AB_hydrolase_fold"/>
</dbReference>
<dbReference type="RefSeq" id="WP_096289172.1">
    <property type="nucleotide sequence ID" value="NZ_FXEG02000003.1"/>
</dbReference>
<evidence type="ECO:0000313" key="5">
    <source>
        <dbReference type="EMBL" id="SOX55035.1"/>
    </source>
</evidence>
<evidence type="ECO:0000259" key="4">
    <source>
        <dbReference type="Pfam" id="PF07859"/>
    </source>
</evidence>
<comment type="caution">
    <text evidence="5">The sequence shown here is derived from an EMBL/GenBank/DDBJ whole genome shotgun (WGS) entry which is preliminary data.</text>
</comment>
<dbReference type="PANTHER" id="PTHR48081">
    <property type="entry name" value="AB HYDROLASE SUPERFAMILY PROTEIN C4A8.06C"/>
    <property type="match status" value="1"/>
</dbReference>
<evidence type="ECO:0000256" key="3">
    <source>
        <dbReference type="PROSITE-ProRule" id="PRU10038"/>
    </source>
</evidence>
<dbReference type="PANTHER" id="PTHR48081:SF30">
    <property type="entry name" value="ACETYL-HYDROLASE LIPR-RELATED"/>
    <property type="match status" value="1"/>
</dbReference>
<protein>
    <submittedName>
        <fullName evidence="5">Alpha/beta hydrolase</fullName>
    </submittedName>
</protein>
<sequence length="336" mass="36391">MADIVPARGSLRSRGAAAVSTYTLRPFSGLVPPERAWGIWLSRQMIARVMATFGPSLSGTRVELVDTRLPDGRRVKGEWVYGPRTPTSETRHSSSKAGAIYYVHGSGYAICSPKTHRRLTSWLSSLTGLPVFSIDYRLAPRHRFPTAADDVRAGWDWLVQTCDVPTKNIVIAGDSAGGHLTVDMLLQPEVAANSPAALVLFSPLIDMTFALALAREKIRPDPAIRVADAARLVALYHPEIDLTHPRLTLDVAGGAMLPPTLVQAGGAEMLQDDARQLAADIKAAGGRCELQVWPHQVHVFQALPRMTPEAAKAMAYVARFIAHALQDARAVVDEVG</sequence>
<dbReference type="AlphaFoldDB" id="A0A2K4YE06"/>
<keyword evidence="2 5" id="KW-0378">Hydrolase</keyword>
<dbReference type="PROSITE" id="PS01174">
    <property type="entry name" value="LIPASE_GDXG_SER"/>
    <property type="match status" value="1"/>
</dbReference>